<sequence>MGAQCPWLPELQQAQQFPKIKGQKAISSVQRCWRRAPSKSLNSNASSQTQYFLQPIFEIYNSSQLESPNQAKSAYLPNFLHSLTETQLGHASPQLQPLFQANPISLSPNPPQNPEKPQSSLSFFNWVRTNLGFQPDLAAHSQIIRISIQSGLFQPAKGILDSLIETQKVSVLVDSVIQACRGKDSESPVLGFVLECYSSKGLFIEALEVFRRITIHGYVPSVRSCNALLDSLQRENEIKLAWCVCGALIRNGVLPDYVRIALILCKNGKLERVVRLLDMSIVCNALIYKLVIDCYCERGNFSAAFHYLNEMCNRKFDPGFCAYNSILDGACKYENDEICNLGKTHAAQMFFKRARNEKIELDNATYGCMLRALAKDGRVKEAIGVYLVILESGVTVKDGCYHAFVNVLCEEDPSQEVSKLMGEIIGKGFSPCGSKLSKFITSLCKNGRWTEADDLLNVTIEKGLLPDSFCCSALVEHYCRSRQIDSSIALHEKIKKVKGSLDVATYNVLLNGLFMEKRIEDAVSVFDCMRSQNLLSSTSFTIMVSGLCRERELRKAMKFHDEMLKMGLKPDRATYKRLISGFK</sequence>
<organism evidence="4 5">
    <name type="scientific">Vitis vinifera</name>
    <name type="common">Grape</name>
    <dbReference type="NCBI Taxonomy" id="29760"/>
    <lineage>
        <taxon>Eukaryota</taxon>
        <taxon>Viridiplantae</taxon>
        <taxon>Streptophyta</taxon>
        <taxon>Embryophyta</taxon>
        <taxon>Tracheophyta</taxon>
        <taxon>Spermatophyta</taxon>
        <taxon>Magnoliopsida</taxon>
        <taxon>eudicotyledons</taxon>
        <taxon>Gunneridae</taxon>
        <taxon>Pentapetalae</taxon>
        <taxon>rosids</taxon>
        <taxon>Vitales</taxon>
        <taxon>Vitaceae</taxon>
        <taxon>Viteae</taxon>
        <taxon>Vitis</taxon>
    </lineage>
</organism>
<evidence type="ECO:0000313" key="4">
    <source>
        <dbReference type="EMBL" id="RVW45959.1"/>
    </source>
</evidence>
<dbReference type="FunFam" id="1.25.40.10:FF:003124">
    <property type="entry name" value="Pentatricopeptide repeat-containing protein At4g21170"/>
    <property type="match status" value="1"/>
</dbReference>
<evidence type="ECO:0000313" key="5">
    <source>
        <dbReference type="Proteomes" id="UP000288805"/>
    </source>
</evidence>
<evidence type="ECO:0000256" key="2">
    <source>
        <dbReference type="ARBA" id="ARBA00022737"/>
    </source>
</evidence>
<dbReference type="EMBL" id="QGNW01001308">
    <property type="protein sequence ID" value="RVW45959.1"/>
    <property type="molecule type" value="Genomic_DNA"/>
</dbReference>
<reference evidence="4 5" key="1">
    <citation type="journal article" date="2018" name="PLoS Genet.">
        <title>Population sequencing reveals clonal diversity and ancestral inbreeding in the grapevine cultivar Chardonnay.</title>
        <authorList>
            <person name="Roach M.J."/>
            <person name="Johnson D.L."/>
            <person name="Bohlmann J."/>
            <person name="van Vuuren H.J."/>
            <person name="Jones S.J."/>
            <person name="Pretorius I.S."/>
            <person name="Schmidt S.A."/>
            <person name="Borneman A.R."/>
        </authorList>
    </citation>
    <scope>NUCLEOTIDE SEQUENCE [LARGE SCALE GENOMIC DNA]</scope>
    <source>
        <strain evidence="5">cv. Chardonnay</strain>
        <tissue evidence="4">Leaf</tissue>
    </source>
</reference>
<dbReference type="InterPro" id="IPR002885">
    <property type="entry name" value="PPR_rpt"/>
</dbReference>
<dbReference type="Pfam" id="PF13041">
    <property type="entry name" value="PPR_2"/>
    <property type="match status" value="3"/>
</dbReference>
<dbReference type="Gene3D" id="1.25.40.10">
    <property type="entry name" value="Tetratricopeptide repeat domain"/>
    <property type="match status" value="4"/>
</dbReference>
<comment type="caution">
    <text evidence="4">The sequence shown here is derived from an EMBL/GenBank/DDBJ whole genome shotgun (WGS) entry which is preliminary data.</text>
</comment>
<name>A0A438EE86_VITVI</name>
<dbReference type="Pfam" id="PF01535">
    <property type="entry name" value="PPR"/>
    <property type="match status" value="3"/>
</dbReference>
<keyword evidence="2" id="KW-0677">Repeat</keyword>
<protein>
    <submittedName>
        <fullName evidence="4">Pentatricopeptide repeat-containing protein</fullName>
    </submittedName>
</protein>
<dbReference type="PANTHER" id="PTHR47933">
    <property type="entry name" value="PENTATRICOPEPTIDE REPEAT-CONTAINING PROTEIN 1, MITOCHONDRIAL"/>
    <property type="match status" value="1"/>
</dbReference>
<accession>A0A438EE86</accession>
<dbReference type="PROSITE" id="PS51375">
    <property type="entry name" value="PPR"/>
    <property type="match status" value="4"/>
</dbReference>
<comment type="similarity">
    <text evidence="1">Belongs to the PPR family. P subfamily.</text>
</comment>
<dbReference type="InterPro" id="IPR051240">
    <property type="entry name" value="Mito_RNA-Proc/Resp"/>
</dbReference>
<evidence type="ECO:0000256" key="1">
    <source>
        <dbReference type="ARBA" id="ARBA00007626"/>
    </source>
</evidence>
<feature type="repeat" description="PPR" evidence="3">
    <location>
        <begin position="536"/>
        <end position="570"/>
    </location>
</feature>
<gene>
    <name evidence="4" type="primary">VvCHDh000546_0</name>
    <name evidence="4" type="ORF">CK203_068699</name>
</gene>
<dbReference type="InterPro" id="IPR011990">
    <property type="entry name" value="TPR-like_helical_dom_sf"/>
</dbReference>
<feature type="repeat" description="PPR" evidence="3">
    <location>
        <begin position="362"/>
        <end position="396"/>
    </location>
</feature>
<feature type="repeat" description="PPR" evidence="3">
    <location>
        <begin position="284"/>
        <end position="318"/>
    </location>
</feature>
<proteinExistence type="inferred from homology"/>
<dbReference type="AlphaFoldDB" id="A0A438EE86"/>
<feature type="repeat" description="PPR" evidence="3">
    <location>
        <begin position="502"/>
        <end position="532"/>
    </location>
</feature>
<dbReference type="PANTHER" id="PTHR47933:SF74">
    <property type="entry name" value="PENTATRICOPEPTIDE (PPR) REPEAT PROTEIN"/>
    <property type="match status" value="1"/>
</dbReference>
<dbReference type="NCBIfam" id="TIGR00756">
    <property type="entry name" value="PPR"/>
    <property type="match status" value="5"/>
</dbReference>
<evidence type="ECO:0000256" key="3">
    <source>
        <dbReference type="PROSITE-ProRule" id="PRU00708"/>
    </source>
</evidence>
<dbReference type="Proteomes" id="UP000288805">
    <property type="component" value="Unassembled WGS sequence"/>
</dbReference>